<dbReference type="Proteomes" id="UP000779049">
    <property type="component" value="Unassembled WGS sequence"/>
</dbReference>
<dbReference type="EMBL" id="VIRV01000015">
    <property type="protein sequence ID" value="MBY0759407.1"/>
    <property type="molecule type" value="Genomic_DNA"/>
</dbReference>
<organism evidence="1 2">
    <name type="scientific">Sellimonas caecigallum</name>
    <dbReference type="NCBI Taxonomy" id="2592333"/>
    <lineage>
        <taxon>Bacteria</taxon>
        <taxon>Bacillati</taxon>
        <taxon>Bacillota</taxon>
        <taxon>Clostridia</taxon>
        <taxon>Lachnospirales</taxon>
        <taxon>Lachnospiraceae</taxon>
        <taxon>Sellimonas</taxon>
    </lineage>
</organism>
<accession>A0ABS7L9I3</accession>
<keyword evidence="2" id="KW-1185">Reference proteome</keyword>
<gene>
    <name evidence="1" type="ORF">FLB61_09980</name>
</gene>
<evidence type="ECO:0000313" key="1">
    <source>
        <dbReference type="EMBL" id="MBY0759407.1"/>
    </source>
</evidence>
<protein>
    <submittedName>
        <fullName evidence="1">Uncharacterized protein</fullName>
    </submittedName>
</protein>
<name>A0ABS7L9I3_9FIRM</name>
<sequence>MRYLKKLYVSEELKGKEAEVIRHLEEKDFQFRVYLICIPEREENQLEIFHSGMLLQEWYKDKDVLVAGFSRGYEQALELVREIVQEVADQTGDARIRQYLLERQG</sequence>
<proteinExistence type="predicted"/>
<reference evidence="1 2" key="1">
    <citation type="journal article" date="2020" name="New Microbes New Infect">
        <title>Sellimonas caecigallum sp. nov., description and genome sequence of a new member of the Sellimonas genus isolated from the cecum of feral chicken.</title>
        <authorList>
            <person name="Wongkuna S."/>
            <person name="Ghimire S."/>
            <person name="Antony L."/>
            <person name="Chankhamhaengdecha S."/>
            <person name="Janvilisri T."/>
            <person name="Scaria J."/>
        </authorList>
    </citation>
    <scope>NUCLEOTIDE SEQUENCE [LARGE SCALE GENOMIC DNA]</scope>
    <source>
        <strain evidence="1 2">SW451</strain>
    </source>
</reference>
<evidence type="ECO:0000313" key="2">
    <source>
        <dbReference type="Proteomes" id="UP000779049"/>
    </source>
</evidence>
<dbReference type="RefSeq" id="WP_087212141.1">
    <property type="nucleotide sequence ID" value="NZ_CP173660.1"/>
</dbReference>
<comment type="caution">
    <text evidence="1">The sequence shown here is derived from an EMBL/GenBank/DDBJ whole genome shotgun (WGS) entry which is preliminary data.</text>
</comment>